<sequence length="154" mass="17422">MDRGHRSGGSLELARLIDEAGEDLIPDLKQYYGIDLRDLFSEDKPLSPRWALMHVLHLPMESAFVAQQRGGPQFRGWTPDRYMTARLIDLQAIQNWMFLSANRDPDSKAPEMPEPYPLPDDIKVKKQLKDKPGSFGFMAKTLLAKAKKRKAAGG</sequence>
<evidence type="ECO:0000313" key="2">
    <source>
        <dbReference type="Proteomes" id="UP000595205"/>
    </source>
</evidence>
<keyword evidence="1" id="KW-0614">Plasmid</keyword>
<reference evidence="1 2" key="1">
    <citation type="submission" date="2020-12" db="EMBL/GenBank/DDBJ databases">
        <title>Genome sequence of clinical Mycobacterium intracellulare strains.</title>
        <authorList>
            <person name="Tateishi Y."/>
            <person name="Matsumoto S."/>
            <person name="Fukushima Y."/>
            <person name="Nakajima C."/>
            <person name="Suzuki Y."/>
        </authorList>
    </citation>
    <scope>NUCLEOTIDE SEQUENCE [LARGE SCALE GENOMIC DNA]</scope>
    <source>
        <strain evidence="1 2">M018</strain>
        <plasmid evidence="1 2">pM018</plasmid>
    </source>
</reference>
<dbReference type="Proteomes" id="UP000595205">
    <property type="component" value="Plasmid pM018"/>
</dbReference>
<evidence type="ECO:0008006" key="3">
    <source>
        <dbReference type="Google" id="ProtNLM"/>
    </source>
</evidence>
<dbReference type="RefSeq" id="WP_202349073.1">
    <property type="nucleotide sequence ID" value="NZ_AP024256.1"/>
</dbReference>
<dbReference type="AlphaFoldDB" id="A0A7R7MZ94"/>
<name>A0A7R7MZ94_MYCIT</name>
<geneLocation type="plasmid" evidence="1 2">
    <name>pM018</name>
</geneLocation>
<proteinExistence type="predicted"/>
<evidence type="ECO:0000313" key="1">
    <source>
        <dbReference type="EMBL" id="BCP02526.1"/>
    </source>
</evidence>
<accession>A0A7R7MZ94</accession>
<protein>
    <recommendedName>
        <fullName evidence="3">Tail assembly chaperone</fullName>
    </recommendedName>
</protein>
<gene>
    <name evidence="1" type="ORF">MINTM018_52950</name>
</gene>
<organism evidence="1 2">
    <name type="scientific">Mycobacterium intracellulare</name>
    <dbReference type="NCBI Taxonomy" id="1767"/>
    <lineage>
        <taxon>Bacteria</taxon>
        <taxon>Bacillati</taxon>
        <taxon>Actinomycetota</taxon>
        <taxon>Actinomycetes</taxon>
        <taxon>Mycobacteriales</taxon>
        <taxon>Mycobacteriaceae</taxon>
        <taxon>Mycobacterium</taxon>
        <taxon>Mycobacterium avium complex (MAC)</taxon>
    </lineage>
</organism>
<dbReference type="EMBL" id="AP024256">
    <property type="protein sequence ID" value="BCP02526.1"/>
    <property type="molecule type" value="Genomic_DNA"/>
</dbReference>